<keyword evidence="1" id="KW-0812">Transmembrane</keyword>
<sequence length="291" mass="33465">MNQDLTTKRITWGYTALIGLAIVQQLFVYLNVYWDQNFSTVELIFSVATTVAILVGLLLPTGVSVVGVFLFVVSYFVWLAIYGEINLLTLSWILLIPANVLIATLIKTLLIRNKILVQRLNDLKDMNPIIDLDTTLGNKEALADTVIKQSNLAKRYSEQYGFCMAMFKIDFLPIVLESLGSERYAQLLLDLSDTIQKQIRYEDYKFFIEEGRFIILCPMMNHDYLQMLTDRIKTSMMDKDFLDKKEQPLKLVVRTGAVVFHKEQFDKYENIDGVIAALERKTETDLIGEYI</sequence>
<dbReference type="InterPro" id="IPR029787">
    <property type="entry name" value="Nucleotide_cyclase"/>
</dbReference>
<organism evidence="3 4">
    <name type="scientific">Fontibacillus panacisegetis</name>
    <dbReference type="NCBI Taxonomy" id="670482"/>
    <lineage>
        <taxon>Bacteria</taxon>
        <taxon>Bacillati</taxon>
        <taxon>Bacillota</taxon>
        <taxon>Bacilli</taxon>
        <taxon>Bacillales</taxon>
        <taxon>Paenibacillaceae</taxon>
        <taxon>Fontibacillus</taxon>
    </lineage>
</organism>
<dbReference type="SUPFAM" id="SSF55073">
    <property type="entry name" value="Nucleotide cyclase"/>
    <property type="match status" value="1"/>
</dbReference>
<dbReference type="Proteomes" id="UP000198972">
    <property type="component" value="Unassembled WGS sequence"/>
</dbReference>
<keyword evidence="1" id="KW-1133">Transmembrane helix</keyword>
<evidence type="ECO:0000256" key="1">
    <source>
        <dbReference type="SAM" id="Phobius"/>
    </source>
</evidence>
<feature type="transmembrane region" description="Helical" evidence="1">
    <location>
        <begin position="89"/>
        <end position="110"/>
    </location>
</feature>
<dbReference type="Pfam" id="PF00990">
    <property type="entry name" value="GGDEF"/>
    <property type="match status" value="1"/>
</dbReference>
<keyword evidence="1" id="KW-0472">Membrane</keyword>
<evidence type="ECO:0000313" key="3">
    <source>
        <dbReference type="EMBL" id="SDG22773.1"/>
    </source>
</evidence>
<keyword evidence="4" id="KW-1185">Reference proteome</keyword>
<evidence type="ECO:0000259" key="2">
    <source>
        <dbReference type="Pfam" id="PF00990"/>
    </source>
</evidence>
<name>A0A1G7SIE9_9BACL</name>
<accession>A0A1G7SIE9</accession>
<dbReference type="STRING" id="670482.SAMN04488542_13044"/>
<proteinExistence type="predicted"/>
<feature type="transmembrane region" description="Helical" evidence="1">
    <location>
        <begin position="40"/>
        <end position="59"/>
    </location>
</feature>
<reference evidence="3 4" key="1">
    <citation type="submission" date="2016-10" db="EMBL/GenBank/DDBJ databases">
        <authorList>
            <person name="de Groot N.N."/>
        </authorList>
    </citation>
    <scope>NUCLEOTIDE SEQUENCE [LARGE SCALE GENOMIC DNA]</scope>
    <source>
        <strain evidence="3 4">DSM 28129</strain>
    </source>
</reference>
<protein>
    <submittedName>
        <fullName evidence="3">GGDEF domain-containing protein, diguanylate cyclase (C-di-GMP synthetase) or its enzymatically inactive variants</fullName>
    </submittedName>
</protein>
<feature type="transmembrane region" description="Helical" evidence="1">
    <location>
        <begin position="66"/>
        <end position="83"/>
    </location>
</feature>
<dbReference type="InterPro" id="IPR043128">
    <property type="entry name" value="Rev_trsase/Diguanyl_cyclase"/>
</dbReference>
<dbReference type="Gene3D" id="3.30.70.270">
    <property type="match status" value="1"/>
</dbReference>
<dbReference type="RefSeq" id="WP_091235029.1">
    <property type="nucleotide sequence ID" value="NZ_FNBG01000030.1"/>
</dbReference>
<feature type="transmembrane region" description="Helical" evidence="1">
    <location>
        <begin position="12"/>
        <end position="34"/>
    </location>
</feature>
<dbReference type="InterPro" id="IPR000160">
    <property type="entry name" value="GGDEF_dom"/>
</dbReference>
<feature type="domain" description="GGDEF" evidence="2">
    <location>
        <begin position="131"/>
        <end position="267"/>
    </location>
</feature>
<dbReference type="OrthoDB" id="2576558at2"/>
<dbReference type="AlphaFoldDB" id="A0A1G7SIE9"/>
<gene>
    <name evidence="3" type="ORF">SAMN04488542_13044</name>
</gene>
<evidence type="ECO:0000313" key="4">
    <source>
        <dbReference type="Proteomes" id="UP000198972"/>
    </source>
</evidence>
<dbReference type="EMBL" id="FNBG01000030">
    <property type="protein sequence ID" value="SDG22773.1"/>
    <property type="molecule type" value="Genomic_DNA"/>
</dbReference>